<organism evidence="5 6">
    <name type="scientific">Linnemannia gamsii</name>
    <dbReference type="NCBI Taxonomy" id="64522"/>
    <lineage>
        <taxon>Eukaryota</taxon>
        <taxon>Fungi</taxon>
        <taxon>Fungi incertae sedis</taxon>
        <taxon>Mucoromycota</taxon>
        <taxon>Mortierellomycotina</taxon>
        <taxon>Mortierellomycetes</taxon>
        <taxon>Mortierellales</taxon>
        <taxon>Mortierellaceae</taxon>
        <taxon>Linnemannia</taxon>
    </lineage>
</organism>
<dbReference type="PANTHER" id="PTHR13153:SF5">
    <property type="entry name" value="GATOR COMPLEX PROTEIN NPRL3"/>
    <property type="match status" value="1"/>
</dbReference>
<feature type="compositionally biased region" description="Acidic residues" evidence="3">
    <location>
        <begin position="138"/>
        <end position="156"/>
    </location>
</feature>
<evidence type="ECO:0000259" key="4">
    <source>
        <dbReference type="Pfam" id="PF24064"/>
    </source>
</evidence>
<feature type="compositionally biased region" description="Gly residues" evidence="3">
    <location>
        <begin position="740"/>
        <end position="765"/>
    </location>
</feature>
<comment type="caution">
    <text evidence="5">The sequence shown here is derived from an EMBL/GenBank/DDBJ whole genome shotgun (WGS) entry which is preliminary data.</text>
</comment>
<feature type="region of interest" description="Disordered" evidence="3">
    <location>
        <begin position="116"/>
        <end position="237"/>
    </location>
</feature>
<evidence type="ECO:0000313" key="6">
    <source>
        <dbReference type="Proteomes" id="UP001194696"/>
    </source>
</evidence>
<feature type="compositionally biased region" description="Basic residues" evidence="3">
    <location>
        <begin position="116"/>
        <end position="127"/>
    </location>
</feature>
<keyword evidence="6" id="KW-1185">Reference proteome</keyword>
<evidence type="ECO:0000256" key="1">
    <source>
        <dbReference type="ARBA" id="ARBA00010546"/>
    </source>
</evidence>
<sequence>MNGLVGIIIVTNSSRGHHFVYKYPQEKKKGFTPHEDSTLFSSHESKSKQLAESDDFQVTSRVLGYDPQFLANILSPKLNLCDKRFQLTVDDLTFIGHPVSLRGEEFRQRRDYWKRKSSRPPKEKVKRGWIVGGTAPFMDDDDSDSDYYDEDSADDTDSVRGSASSRSQIDGKEAGLRRGSKDDSDNIAATRPLTDPTGWRQQRFRSHTHNSNIGSPASGDGLVTTQPSKQQMTPSTTHQATFASSLLHHPVSMPQTPTAGIQGTFSTHLGLPPIQISQGSVSNALSHTVSTPVSHFQQMSYFHVVFVLKPQELQLNSVADQVYKNIACKLTAALRYEELNSQYVSQEATKILGIREEAAQAGLKLEQFHEQVLSISSLARAVRSIYDCVSADKVCHIVLNDSIDVSLQIPHLAPLPRTSGYVTRRIQNTLNSDSPTATTSTNNMYNNNSSNISGSQQALMTPLTTQYGGIGGMGYMMDDYEIGIAYEYENFPVLLPYHTLLLLEDPEEILKDIPLDANPTLVKLVQILVPYQCLDELQYILDCSMAQIYRLASHLIYWRKAKLIDQIRVNNVYVVAPQAGLNESLVYDFSHHFPSLSLPNILHELSTPKAYKAHIPGVGKDKEVQTVYLEMLTFLLRKDLVVQLHTYILIMVPEYIKIGCSAEDYENSMMEENSGAMTPTLDSPTVTGGGQNSSAKSADFGQLSLLQQQYQQQQLQQMFQKQPQALPSQTYRYHNRSSTGPGGGSSGSGGGSGGSGGGGVSGANGSGQVPGSTSAGPAISSSLKSHLSLPPLGKLMGKRQDASSILPNPGQASEIEREWVMRMCENQPQSVTELFMRLIHYFDGQHHVEEILFREQIVAKDLRTVLSAFREFLILAWA</sequence>
<feature type="compositionally biased region" description="Polar residues" evidence="3">
    <location>
        <begin position="675"/>
        <end position="696"/>
    </location>
</feature>
<dbReference type="InterPro" id="IPR056603">
    <property type="entry name" value="HTH_NPRL3"/>
</dbReference>
<feature type="compositionally biased region" description="Basic and acidic residues" evidence="3">
    <location>
        <begin position="169"/>
        <end position="184"/>
    </location>
</feature>
<keyword evidence="2" id="KW-0732">Signal</keyword>
<name>A0ABQ7K3M2_9FUNG</name>
<feature type="domain" description="GATOR1 complex protein NPRL3 C-terminal HTH" evidence="4">
    <location>
        <begin position="813"/>
        <end position="874"/>
    </location>
</feature>
<feature type="compositionally biased region" description="Polar residues" evidence="3">
    <location>
        <begin position="223"/>
        <end position="237"/>
    </location>
</feature>
<feature type="region of interest" description="Disordered" evidence="3">
    <location>
        <begin position="673"/>
        <end position="697"/>
    </location>
</feature>
<feature type="compositionally biased region" description="Polar residues" evidence="3">
    <location>
        <begin position="159"/>
        <end position="168"/>
    </location>
</feature>
<feature type="region of interest" description="Disordered" evidence="3">
    <location>
        <begin position="732"/>
        <end position="810"/>
    </location>
</feature>
<reference evidence="5 6" key="1">
    <citation type="journal article" date="2020" name="Fungal Divers.">
        <title>Resolving the Mortierellaceae phylogeny through synthesis of multi-gene phylogenetics and phylogenomics.</title>
        <authorList>
            <person name="Vandepol N."/>
            <person name="Liber J."/>
            <person name="Desiro A."/>
            <person name="Na H."/>
            <person name="Kennedy M."/>
            <person name="Barry K."/>
            <person name="Grigoriev I.V."/>
            <person name="Miller A.N."/>
            <person name="O'Donnell K."/>
            <person name="Stajich J.E."/>
            <person name="Bonito G."/>
        </authorList>
    </citation>
    <scope>NUCLEOTIDE SEQUENCE [LARGE SCALE GENOMIC DNA]</scope>
    <source>
        <strain evidence="5 6">AD045</strain>
    </source>
</reference>
<comment type="similarity">
    <text evidence="1 2">Belongs to the NPR3 family.</text>
</comment>
<dbReference type="EMBL" id="JAAAIM010000322">
    <property type="protein sequence ID" value="KAG0289882.1"/>
    <property type="molecule type" value="Genomic_DNA"/>
</dbReference>
<keyword evidence="2" id="KW-0469">Meiosis</keyword>
<evidence type="ECO:0000313" key="5">
    <source>
        <dbReference type="EMBL" id="KAG0289882.1"/>
    </source>
</evidence>
<dbReference type="Proteomes" id="UP001194696">
    <property type="component" value="Unassembled WGS sequence"/>
</dbReference>
<proteinExistence type="inferred from homology"/>
<comment type="function">
    <text evidence="2">Mediates inactivation of the TORC1 complex in response to amino acid starvation. Required for meiotic nuclear division.</text>
</comment>
<protein>
    <recommendedName>
        <fullName evidence="2">Nitrogen permease regulator 3</fullName>
    </recommendedName>
    <alternativeName>
        <fullName evidence="2">Required for meiotic nuclear division protein 11</fullName>
    </alternativeName>
</protein>
<gene>
    <name evidence="5" type="primary">NPR3</name>
    <name evidence="5" type="ORF">BGZ96_006632</name>
</gene>
<dbReference type="Pfam" id="PF24064">
    <property type="entry name" value="HTH_NPRL3"/>
    <property type="match status" value="1"/>
</dbReference>
<evidence type="ECO:0000256" key="2">
    <source>
        <dbReference type="RuleBase" id="RU368069"/>
    </source>
</evidence>
<accession>A0ABQ7K3M2</accession>
<evidence type="ECO:0000256" key="3">
    <source>
        <dbReference type="SAM" id="MobiDB-lite"/>
    </source>
</evidence>
<dbReference type="InterPro" id="IPR005365">
    <property type="entry name" value="Npr3"/>
</dbReference>
<dbReference type="Pfam" id="PF03666">
    <property type="entry name" value="NPR3"/>
    <property type="match status" value="1"/>
</dbReference>
<dbReference type="PANTHER" id="PTHR13153">
    <property type="entry name" value="CGTHBA PROTEIN -14 GENE PROTEIN"/>
    <property type="match status" value="1"/>
</dbReference>
<comment type="subcellular location">
    <subcellularLocation>
        <location evidence="2">Vacuole membrane</location>
        <topology evidence="2">Peripheral membrane protein</topology>
    </subcellularLocation>
</comment>
<feature type="compositionally biased region" description="Low complexity" evidence="3">
    <location>
        <begin position="780"/>
        <end position="795"/>
    </location>
</feature>